<evidence type="ECO:0000256" key="8">
    <source>
        <dbReference type="ARBA" id="ARBA00022692"/>
    </source>
</evidence>
<name>A0A670IMU7_PODMU</name>
<keyword evidence="13" id="KW-0472">Membrane</keyword>
<comment type="function">
    <text evidence="1">Accessory subunit of the mitochondrial membrane respiratory chain NADH dehydrogenase (Complex I), that is believed not to be involved in catalysis. Complex I functions in the transfer of electrons from NADH to the respiratory chain. The immediate electron acceptor for the enzyme is believed to be ubiquinone.</text>
</comment>
<reference evidence="16" key="3">
    <citation type="submission" date="2025-09" db="UniProtKB">
        <authorList>
            <consortium name="Ensembl"/>
        </authorList>
    </citation>
    <scope>IDENTIFICATION</scope>
</reference>
<evidence type="ECO:0000256" key="1">
    <source>
        <dbReference type="ARBA" id="ARBA00003195"/>
    </source>
</evidence>
<comment type="subcellular location">
    <subcellularLocation>
        <location evidence="2">Mitochondrion inner membrane</location>
        <topology evidence="2">Single-pass membrane protein</topology>
        <orientation evidence="2">Matrix side</orientation>
    </subcellularLocation>
</comment>
<evidence type="ECO:0000256" key="11">
    <source>
        <dbReference type="ARBA" id="ARBA00022989"/>
    </source>
</evidence>
<comment type="subunit">
    <text evidence="4">Complex I is composed of 45 different subunits.</text>
</comment>
<evidence type="ECO:0000256" key="12">
    <source>
        <dbReference type="ARBA" id="ARBA00023128"/>
    </source>
</evidence>
<organism evidence="16 17">
    <name type="scientific">Podarcis muralis</name>
    <name type="common">Wall lizard</name>
    <name type="synonym">Lacerta muralis</name>
    <dbReference type="NCBI Taxonomy" id="64176"/>
    <lineage>
        <taxon>Eukaryota</taxon>
        <taxon>Metazoa</taxon>
        <taxon>Chordata</taxon>
        <taxon>Craniata</taxon>
        <taxon>Vertebrata</taxon>
        <taxon>Euteleostomi</taxon>
        <taxon>Lepidosauria</taxon>
        <taxon>Squamata</taxon>
        <taxon>Bifurcata</taxon>
        <taxon>Unidentata</taxon>
        <taxon>Episquamata</taxon>
        <taxon>Laterata</taxon>
        <taxon>Lacertibaenia</taxon>
        <taxon>Lacertidae</taxon>
        <taxon>Podarcis</taxon>
    </lineage>
</organism>
<evidence type="ECO:0000256" key="9">
    <source>
        <dbReference type="ARBA" id="ARBA00022792"/>
    </source>
</evidence>
<dbReference type="Ensembl" id="ENSPMRT00000013741.1">
    <property type="protein sequence ID" value="ENSPMRP00000012869.1"/>
    <property type="gene ID" value="ENSPMRG00000008604.1"/>
</dbReference>
<keyword evidence="12" id="KW-0496">Mitochondrion</keyword>
<comment type="similarity">
    <text evidence="3">Belongs to the complex I NDUFB4 subunit family.</text>
</comment>
<dbReference type="GO" id="GO:0005743">
    <property type="term" value="C:mitochondrial inner membrane"/>
    <property type="evidence" value="ECO:0007669"/>
    <property type="project" value="UniProtKB-SubCell"/>
</dbReference>
<keyword evidence="9" id="KW-0999">Mitochondrion inner membrane</keyword>
<evidence type="ECO:0000256" key="4">
    <source>
        <dbReference type="ARBA" id="ARBA00011533"/>
    </source>
</evidence>
<evidence type="ECO:0000256" key="3">
    <source>
        <dbReference type="ARBA" id="ARBA00007260"/>
    </source>
</evidence>
<evidence type="ECO:0000256" key="14">
    <source>
        <dbReference type="ARBA" id="ARBA00030212"/>
    </source>
</evidence>
<dbReference type="PANTHER" id="PTHR15469:SF0">
    <property type="entry name" value="NADH DEHYDROGENASE [UBIQUINONE] 1 BETA SUBCOMPLEX SUBUNIT 4"/>
    <property type="match status" value="1"/>
</dbReference>
<dbReference type="Pfam" id="PF07225">
    <property type="entry name" value="NDUF_B4"/>
    <property type="match status" value="1"/>
</dbReference>
<sequence>MAEPPSSSFKYKPTLLFPLPPQLHPATYDVSLEKRTAKAKLMAIRSRLKCHYLLELNNPQQTNRDRKEKLIQEGKYERPFPMFY</sequence>
<dbReference type="AlphaFoldDB" id="A0A670IMU7"/>
<dbReference type="GeneTree" id="ENSGT01120000275292"/>
<evidence type="ECO:0000256" key="13">
    <source>
        <dbReference type="ARBA" id="ARBA00023136"/>
    </source>
</evidence>
<dbReference type="PANTHER" id="PTHR15469">
    <property type="entry name" value="NADH-UBIQUINONE OXIDOREDUCTASE B15 SUBUNIT"/>
    <property type="match status" value="1"/>
</dbReference>
<evidence type="ECO:0000256" key="10">
    <source>
        <dbReference type="ARBA" id="ARBA00022982"/>
    </source>
</evidence>
<evidence type="ECO:0000313" key="16">
    <source>
        <dbReference type="Ensembl" id="ENSPMRP00000012869.1"/>
    </source>
</evidence>
<evidence type="ECO:0000313" key="17">
    <source>
        <dbReference type="Proteomes" id="UP000472272"/>
    </source>
</evidence>
<evidence type="ECO:0000256" key="7">
    <source>
        <dbReference type="ARBA" id="ARBA00022660"/>
    </source>
</evidence>
<dbReference type="Proteomes" id="UP000472272">
    <property type="component" value="Chromosome 9"/>
</dbReference>
<proteinExistence type="inferred from homology"/>
<keyword evidence="6" id="KW-0813">Transport</keyword>
<evidence type="ECO:0000256" key="2">
    <source>
        <dbReference type="ARBA" id="ARBA00004298"/>
    </source>
</evidence>
<keyword evidence="17" id="KW-1185">Reference proteome</keyword>
<keyword evidence="10" id="KW-0249">Electron transport</keyword>
<evidence type="ECO:0000256" key="5">
    <source>
        <dbReference type="ARBA" id="ARBA00018681"/>
    </source>
</evidence>
<keyword evidence="11" id="KW-1133">Transmembrane helix</keyword>
<evidence type="ECO:0000256" key="6">
    <source>
        <dbReference type="ARBA" id="ARBA00022448"/>
    </source>
</evidence>
<evidence type="ECO:0000256" key="15">
    <source>
        <dbReference type="ARBA" id="ARBA00030987"/>
    </source>
</evidence>
<keyword evidence="7" id="KW-0679">Respiratory chain</keyword>
<accession>A0A670IMU7</accession>
<reference evidence="16" key="2">
    <citation type="submission" date="2025-08" db="UniProtKB">
        <authorList>
            <consortium name="Ensembl"/>
        </authorList>
    </citation>
    <scope>IDENTIFICATION</scope>
</reference>
<dbReference type="InterPro" id="IPR009866">
    <property type="entry name" value="NADH_UbQ_OxRdtase_NDUFB4_su"/>
</dbReference>
<reference evidence="16 17" key="1">
    <citation type="journal article" date="2019" name="Proc. Natl. Acad. Sci. U.S.A.">
        <title>Regulatory changes in pterin and carotenoid genes underlie balanced color polymorphisms in the wall lizard.</title>
        <authorList>
            <person name="Andrade P."/>
            <person name="Pinho C."/>
            <person name="Perez I de Lanuza G."/>
            <person name="Afonso S."/>
            <person name="Brejcha J."/>
            <person name="Rubin C.J."/>
            <person name="Wallerman O."/>
            <person name="Pereira P."/>
            <person name="Sabatino S.J."/>
            <person name="Bellati A."/>
            <person name="Pellitteri-Rosa D."/>
            <person name="Bosakova Z."/>
            <person name="Bunikis I."/>
            <person name="Carretero M.A."/>
            <person name="Feiner N."/>
            <person name="Marsik P."/>
            <person name="Pauperio F."/>
            <person name="Salvi D."/>
            <person name="Soler L."/>
            <person name="While G.M."/>
            <person name="Uller T."/>
            <person name="Font E."/>
            <person name="Andersson L."/>
            <person name="Carneiro M."/>
        </authorList>
    </citation>
    <scope>NUCLEOTIDE SEQUENCE</scope>
</reference>
<keyword evidence="8" id="KW-0812">Transmembrane</keyword>
<protein>
    <recommendedName>
        <fullName evidence="5">NADH dehydrogenase [ubiquinone] 1 beta subcomplex subunit 4</fullName>
    </recommendedName>
    <alternativeName>
        <fullName evidence="14">Complex I-B15</fullName>
    </alternativeName>
    <alternativeName>
        <fullName evidence="15">NADH-ubiquinone oxidoreductase B15 subunit</fullName>
    </alternativeName>
</protein>
<dbReference type="OMA" id="KCHYLLE"/>